<gene>
    <name evidence="1" type="ORF">QAD02_015062</name>
</gene>
<sequence>MNLQRFRLLSKLLGRDCIYTGVVRQQYKVFPNLPFTKLVQFHDFPQKCWQCEYPHKSKLFCSKCKALQKLPENLNYFDLIGVEKDFNVSIEDVQKKYRQLQSLLHPDKFGQKSDKEKDISESLSSLINKAYTTLMHPLDRGLYMLELENVSIPEETTNLDPEFLMEIMEKNEEIQEASSDTHKILLLIKENRGILDDLTRQISEAFSHKDIDTAKKLLIKMKYYISIDKRLKKTKQDLGIVE</sequence>
<dbReference type="EMBL" id="CM056742">
    <property type="protein sequence ID" value="KAJ8679275.1"/>
    <property type="molecule type" value="Genomic_DNA"/>
</dbReference>
<evidence type="ECO:0000313" key="1">
    <source>
        <dbReference type="EMBL" id="KAJ8679275.1"/>
    </source>
</evidence>
<accession>A0ACC2PBZ5</accession>
<reference evidence="1" key="1">
    <citation type="submission" date="2023-04" db="EMBL/GenBank/DDBJ databases">
        <title>A chromosome-level genome assembly of the parasitoid wasp Eretmocerus hayati.</title>
        <authorList>
            <person name="Zhong Y."/>
            <person name="Liu S."/>
            <person name="Liu Y."/>
        </authorList>
    </citation>
    <scope>NUCLEOTIDE SEQUENCE</scope>
    <source>
        <strain evidence="1">ZJU_SS_LIU_2023</strain>
    </source>
</reference>
<proteinExistence type="predicted"/>
<keyword evidence="2" id="KW-1185">Reference proteome</keyword>
<protein>
    <submittedName>
        <fullName evidence="1">Uncharacterized protein</fullName>
    </submittedName>
</protein>
<dbReference type="Proteomes" id="UP001239111">
    <property type="component" value="Chromosome 2"/>
</dbReference>
<name>A0ACC2PBZ5_9HYME</name>
<organism evidence="1 2">
    <name type="scientific">Eretmocerus hayati</name>
    <dbReference type="NCBI Taxonomy" id="131215"/>
    <lineage>
        <taxon>Eukaryota</taxon>
        <taxon>Metazoa</taxon>
        <taxon>Ecdysozoa</taxon>
        <taxon>Arthropoda</taxon>
        <taxon>Hexapoda</taxon>
        <taxon>Insecta</taxon>
        <taxon>Pterygota</taxon>
        <taxon>Neoptera</taxon>
        <taxon>Endopterygota</taxon>
        <taxon>Hymenoptera</taxon>
        <taxon>Apocrita</taxon>
        <taxon>Proctotrupomorpha</taxon>
        <taxon>Chalcidoidea</taxon>
        <taxon>Aphelinidae</taxon>
        <taxon>Aphelininae</taxon>
        <taxon>Eretmocerus</taxon>
    </lineage>
</organism>
<evidence type="ECO:0000313" key="2">
    <source>
        <dbReference type="Proteomes" id="UP001239111"/>
    </source>
</evidence>
<comment type="caution">
    <text evidence="1">The sequence shown here is derived from an EMBL/GenBank/DDBJ whole genome shotgun (WGS) entry which is preliminary data.</text>
</comment>